<dbReference type="EMBL" id="UINC01121587">
    <property type="protein sequence ID" value="SVC96861.1"/>
    <property type="molecule type" value="Genomic_DNA"/>
</dbReference>
<dbReference type="AlphaFoldDB" id="A0A382RJS5"/>
<sequence>SSASRILRMAGPPLAPSLSTYNKYYCNTRANSRIALPQETLLLAGFRGIIEGPIDD</sequence>
<organism evidence="1">
    <name type="scientific">marine metagenome</name>
    <dbReference type="NCBI Taxonomy" id="408172"/>
    <lineage>
        <taxon>unclassified sequences</taxon>
        <taxon>metagenomes</taxon>
        <taxon>ecological metagenomes</taxon>
    </lineage>
</organism>
<protein>
    <submittedName>
        <fullName evidence="1">Uncharacterized protein</fullName>
    </submittedName>
</protein>
<reference evidence="1" key="1">
    <citation type="submission" date="2018-05" db="EMBL/GenBank/DDBJ databases">
        <authorList>
            <person name="Lanie J.A."/>
            <person name="Ng W.-L."/>
            <person name="Kazmierczak K.M."/>
            <person name="Andrzejewski T.M."/>
            <person name="Davidsen T.M."/>
            <person name="Wayne K.J."/>
            <person name="Tettelin H."/>
            <person name="Glass J.I."/>
            <person name="Rusch D."/>
            <person name="Podicherti R."/>
            <person name="Tsui H.-C.T."/>
            <person name="Winkler M.E."/>
        </authorList>
    </citation>
    <scope>NUCLEOTIDE SEQUENCE</scope>
</reference>
<accession>A0A382RJS5</accession>
<name>A0A382RJS5_9ZZZZ</name>
<feature type="non-terminal residue" evidence="1">
    <location>
        <position position="1"/>
    </location>
</feature>
<evidence type="ECO:0000313" key="1">
    <source>
        <dbReference type="EMBL" id="SVC96861.1"/>
    </source>
</evidence>
<gene>
    <name evidence="1" type="ORF">METZ01_LOCUS349715</name>
</gene>
<proteinExistence type="predicted"/>